<dbReference type="Gene3D" id="3.40.640.10">
    <property type="entry name" value="Type I PLP-dependent aspartate aminotransferase-like (Major domain)"/>
    <property type="match status" value="1"/>
</dbReference>
<dbReference type="InterPro" id="IPR015422">
    <property type="entry name" value="PyrdxlP-dep_Trfase_small"/>
</dbReference>
<name>A0A6P0UNI7_9FLAO</name>
<dbReference type="Pfam" id="PF00266">
    <property type="entry name" value="Aminotran_5"/>
    <property type="match status" value="1"/>
</dbReference>
<dbReference type="PANTHER" id="PTHR43586">
    <property type="entry name" value="CYSTEINE DESULFURASE"/>
    <property type="match status" value="1"/>
</dbReference>
<protein>
    <submittedName>
        <fullName evidence="4">Aminotransferase class V-fold PLP-dependent enzyme</fullName>
    </submittedName>
</protein>
<keyword evidence="4" id="KW-0808">Transferase</keyword>
<dbReference type="SUPFAM" id="SSF53383">
    <property type="entry name" value="PLP-dependent transferases"/>
    <property type="match status" value="1"/>
</dbReference>
<evidence type="ECO:0000313" key="4">
    <source>
        <dbReference type="EMBL" id="NER12563.1"/>
    </source>
</evidence>
<keyword evidence="4" id="KW-0032">Aminotransferase</keyword>
<evidence type="ECO:0000313" key="5">
    <source>
        <dbReference type="Proteomes" id="UP000468581"/>
    </source>
</evidence>
<dbReference type="GO" id="GO:0008483">
    <property type="term" value="F:transaminase activity"/>
    <property type="evidence" value="ECO:0007669"/>
    <property type="project" value="UniProtKB-KW"/>
</dbReference>
<dbReference type="PANTHER" id="PTHR43586:SF15">
    <property type="entry name" value="BLR3095 PROTEIN"/>
    <property type="match status" value="1"/>
</dbReference>
<dbReference type="Gene3D" id="3.90.1150.10">
    <property type="entry name" value="Aspartate Aminotransferase, domain 1"/>
    <property type="match status" value="1"/>
</dbReference>
<keyword evidence="1" id="KW-0663">Pyridoxal phosphate</keyword>
<dbReference type="EMBL" id="JAABOO010000001">
    <property type="protein sequence ID" value="NER12563.1"/>
    <property type="molecule type" value="Genomic_DNA"/>
</dbReference>
<dbReference type="InterPro" id="IPR015424">
    <property type="entry name" value="PyrdxlP-dep_Trfase"/>
</dbReference>
<dbReference type="InterPro" id="IPR015421">
    <property type="entry name" value="PyrdxlP-dep_Trfase_major"/>
</dbReference>
<evidence type="ECO:0000256" key="1">
    <source>
        <dbReference type="ARBA" id="ARBA00022898"/>
    </source>
</evidence>
<dbReference type="AlphaFoldDB" id="A0A6P0UNI7"/>
<keyword evidence="2" id="KW-0175">Coiled coil</keyword>
<organism evidence="4 5">
    <name type="scientific">Leptobacterium flavescens</name>
    <dbReference type="NCBI Taxonomy" id="472055"/>
    <lineage>
        <taxon>Bacteria</taxon>
        <taxon>Pseudomonadati</taxon>
        <taxon>Bacteroidota</taxon>
        <taxon>Flavobacteriia</taxon>
        <taxon>Flavobacteriales</taxon>
        <taxon>Flavobacteriaceae</taxon>
        <taxon>Leptobacterium</taxon>
    </lineage>
</organism>
<feature type="domain" description="Aminotransferase class V" evidence="3">
    <location>
        <begin position="53"/>
        <end position="315"/>
    </location>
</feature>
<dbReference type="RefSeq" id="WP_163605580.1">
    <property type="nucleotide sequence ID" value="NZ_JAABOO010000001.1"/>
</dbReference>
<gene>
    <name evidence="4" type="ORF">GWK08_03855</name>
</gene>
<dbReference type="InterPro" id="IPR000192">
    <property type="entry name" value="Aminotrans_V_dom"/>
</dbReference>
<feature type="coiled-coil region" evidence="2">
    <location>
        <begin position="273"/>
        <end position="300"/>
    </location>
</feature>
<evidence type="ECO:0000256" key="2">
    <source>
        <dbReference type="SAM" id="Coils"/>
    </source>
</evidence>
<comment type="caution">
    <text evidence="4">The sequence shown here is derived from an EMBL/GenBank/DDBJ whole genome shotgun (WGS) entry which is preliminary data.</text>
</comment>
<keyword evidence="5" id="KW-1185">Reference proteome</keyword>
<accession>A0A6P0UNI7</accession>
<reference evidence="4 5" key="1">
    <citation type="submission" date="2020-01" db="EMBL/GenBank/DDBJ databases">
        <title>Leptobacterium flavescens.</title>
        <authorList>
            <person name="Wang G."/>
        </authorList>
    </citation>
    <scope>NUCLEOTIDE SEQUENCE [LARGE SCALE GENOMIC DNA]</scope>
    <source>
        <strain evidence="4 5">KCTC 22160</strain>
    </source>
</reference>
<evidence type="ECO:0000259" key="3">
    <source>
        <dbReference type="Pfam" id="PF00266"/>
    </source>
</evidence>
<dbReference type="Proteomes" id="UP000468581">
    <property type="component" value="Unassembled WGS sequence"/>
</dbReference>
<proteinExistence type="predicted"/>
<sequence>MADNFPKEFPVLSQYVYANIAASGLMYDQLVDWRQEHDLDFLIKGSLFRDEHHLFLEEIRNTVGRFFNCRPANVSLVPNFSFGFNTVLEGIGKKKKVLLLKNDYPSVNLAVEDRDFEICYVDIDENLEQNIEEAVKKEQPHVLALSLVQYINGIKIDLDFIKALKTKYPDLMIIADGTQFCGTQAFDFENSGIDVLGASAYKWLLAGYGNGFMLFNQNSIGKIYADAFQKTEQNGSFSKEQQHLMRFFEPGHLDTLNFGSLKFSLEFLEEIGIERIQARIRELSDKARQAFSELGLLEDRVIRRKEHSSIFNIKGDDRLFKHLRSQDIICSQRGNGIRLSFHFFNSEKDISKICLALRS</sequence>